<dbReference type="InterPro" id="IPR007352">
    <property type="entry name" value="DUF420"/>
</dbReference>
<name>A0A859FK80_9BACI</name>
<feature type="transmembrane region" description="Helical" evidence="1">
    <location>
        <begin position="116"/>
        <end position="137"/>
    </location>
</feature>
<protein>
    <submittedName>
        <fullName evidence="2">DUF420 domain-containing protein</fullName>
    </submittedName>
</protein>
<keyword evidence="1" id="KW-0472">Membrane</keyword>
<dbReference type="Proteomes" id="UP000318138">
    <property type="component" value="Chromosome"/>
</dbReference>
<gene>
    <name evidence="2" type="ORF">FLK61_33210</name>
</gene>
<dbReference type="KEGG" id="psua:FLK61_33210"/>
<evidence type="ECO:0000313" key="2">
    <source>
        <dbReference type="EMBL" id="QKS73260.1"/>
    </source>
</evidence>
<dbReference type="PANTHER" id="PTHR37692">
    <property type="entry name" value="HYPOTHETICAL MEMBRANE SPANNING PROTEIN"/>
    <property type="match status" value="1"/>
</dbReference>
<dbReference type="Pfam" id="PF04238">
    <property type="entry name" value="DUF420"/>
    <property type="match status" value="1"/>
</dbReference>
<feature type="transmembrane region" description="Helical" evidence="1">
    <location>
        <begin position="6"/>
        <end position="27"/>
    </location>
</feature>
<keyword evidence="1" id="KW-0812">Transmembrane</keyword>
<sequence length="157" mass="17457">MATFLPFISTVFIGLSALFVAIGWYLVSQRKIEAHKKVMFWAAVLAVIFFVTYLSKTFFIGSTSFGGPDSVVLPYTIFLIFHITMATIAAVLGIIQLTTGYKNRLKSHRRLGPITSIIWFISATTGIAVYLLLYVIYPPGETTNLFNAILNTVITSY</sequence>
<dbReference type="AlphaFoldDB" id="A0A859FK80"/>
<dbReference type="EMBL" id="CP041372">
    <property type="protein sequence ID" value="QKS73260.1"/>
    <property type="molecule type" value="Genomic_DNA"/>
</dbReference>
<dbReference type="PANTHER" id="PTHR37692:SF1">
    <property type="entry name" value="DUF420 DOMAIN-CONTAINING PROTEIN"/>
    <property type="match status" value="1"/>
</dbReference>
<proteinExistence type="predicted"/>
<organism evidence="2 3">
    <name type="scientific">Paenalkalicoccus suaedae</name>
    <dbReference type="NCBI Taxonomy" id="2592382"/>
    <lineage>
        <taxon>Bacteria</taxon>
        <taxon>Bacillati</taxon>
        <taxon>Bacillota</taxon>
        <taxon>Bacilli</taxon>
        <taxon>Bacillales</taxon>
        <taxon>Bacillaceae</taxon>
        <taxon>Paenalkalicoccus</taxon>
    </lineage>
</organism>
<feature type="transmembrane region" description="Helical" evidence="1">
    <location>
        <begin position="72"/>
        <end position="95"/>
    </location>
</feature>
<feature type="transmembrane region" description="Helical" evidence="1">
    <location>
        <begin position="39"/>
        <end position="60"/>
    </location>
</feature>
<reference evidence="3" key="1">
    <citation type="submission" date="2019-07" db="EMBL/GenBank/DDBJ databases">
        <title>Bacillus alkalisoli sp. nov. isolated from saline soil.</title>
        <authorList>
            <person name="Sun J.-Q."/>
            <person name="Xu L."/>
        </authorList>
    </citation>
    <scope>NUCLEOTIDE SEQUENCE [LARGE SCALE GENOMIC DNA]</scope>
    <source>
        <strain evidence="3">M4U3P1</strain>
    </source>
</reference>
<keyword evidence="1" id="KW-1133">Transmembrane helix</keyword>
<evidence type="ECO:0000313" key="3">
    <source>
        <dbReference type="Proteomes" id="UP000318138"/>
    </source>
</evidence>
<keyword evidence="3" id="KW-1185">Reference proteome</keyword>
<evidence type="ECO:0000256" key="1">
    <source>
        <dbReference type="SAM" id="Phobius"/>
    </source>
</evidence>
<accession>A0A859FK80</accession>